<dbReference type="AlphaFoldDB" id="A0A3D9CTU8"/>
<reference evidence="2 3" key="1">
    <citation type="journal article" date="2006" name="Int. J. Syst. Evol. Microbiol.">
        <title>Chryseobacterium hispanicum sp. nov., isolated from the drinking water distribution system of Sevilla, Spain.</title>
        <authorList>
            <person name="Gallego V."/>
            <person name="Garcia M.T."/>
            <person name="Ventosa A."/>
        </authorList>
    </citation>
    <scope>NUCLEOTIDE SEQUENCE [LARGE SCALE GENOMIC DNA]</scope>
    <source>
        <strain evidence="2 3">KCTC 22104</strain>
    </source>
</reference>
<dbReference type="Gene3D" id="3.30.2310.20">
    <property type="entry name" value="RelE-like"/>
    <property type="match status" value="1"/>
</dbReference>
<dbReference type="Proteomes" id="UP000256326">
    <property type="component" value="Unassembled WGS sequence"/>
</dbReference>
<protein>
    <submittedName>
        <fullName evidence="2">Type II toxin-antitoxin system RelE/ParE family toxin</fullName>
    </submittedName>
</protein>
<keyword evidence="3" id="KW-1185">Reference proteome</keyword>
<proteinExistence type="predicted"/>
<evidence type="ECO:0000313" key="3">
    <source>
        <dbReference type="Proteomes" id="UP000256326"/>
    </source>
</evidence>
<sequence length="99" mass="12041">MAKRKINWTEKANLERKEILQYWITRNKSKRYSVKLNKLFGETLKKTAENPMIGRKTDFNENIRVKIVRDYLLFYKFDDKQLKVLSIWDGNRDDNKLEV</sequence>
<evidence type="ECO:0000313" key="2">
    <source>
        <dbReference type="EMBL" id="REC69205.1"/>
    </source>
</evidence>
<dbReference type="RefSeq" id="WP_116035979.1">
    <property type="nucleotide sequence ID" value="NZ_JBHLVV010000057.1"/>
</dbReference>
<organism evidence="2 3">
    <name type="scientific">Epilithonimonas hispanica</name>
    <dbReference type="NCBI Taxonomy" id="358687"/>
    <lineage>
        <taxon>Bacteria</taxon>
        <taxon>Pseudomonadati</taxon>
        <taxon>Bacteroidota</taxon>
        <taxon>Flavobacteriia</taxon>
        <taxon>Flavobacteriales</taxon>
        <taxon>Weeksellaceae</taxon>
        <taxon>Chryseobacterium group</taxon>
        <taxon>Epilithonimonas</taxon>
    </lineage>
</organism>
<gene>
    <name evidence="2" type="ORF">DRF58_12725</name>
</gene>
<dbReference type="OrthoDB" id="1098070at2"/>
<dbReference type="InterPro" id="IPR035093">
    <property type="entry name" value="RelE/ParE_toxin_dom_sf"/>
</dbReference>
<name>A0A3D9CTU8_9FLAO</name>
<dbReference type="InterPro" id="IPR007712">
    <property type="entry name" value="RelE/ParE_toxin"/>
</dbReference>
<accession>A0A3D9CTU8</accession>
<dbReference type="EMBL" id="QNUG01000028">
    <property type="protein sequence ID" value="REC69205.1"/>
    <property type="molecule type" value="Genomic_DNA"/>
</dbReference>
<keyword evidence="1" id="KW-1277">Toxin-antitoxin system</keyword>
<evidence type="ECO:0000256" key="1">
    <source>
        <dbReference type="ARBA" id="ARBA00022649"/>
    </source>
</evidence>
<dbReference type="Pfam" id="PF05016">
    <property type="entry name" value="ParE_toxin"/>
    <property type="match status" value="1"/>
</dbReference>
<comment type="caution">
    <text evidence="2">The sequence shown here is derived from an EMBL/GenBank/DDBJ whole genome shotgun (WGS) entry which is preliminary data.</text>
</comment>